<proteinExistence type="predicted"/>
<dbReference type="GeneID" id="38938093"/>
<dbReference type="RefSeq" id="WP_128867456.1">
    <property type="nucleotide sequence ID" value="NZ_JAAVJF010000002.1"/>
</dbReference>
<name>A0A7L4PAN1_9CREN</name>
<evidence type="ECO:0000313" key="1">
    <source>
        <dbReference type="EMBL" id="NYR15200.1"/>
    </source>
</evidence>
<dbReference type="EMBL" id="JAAVJF010000002">
    <property type="protein sequence ID" value="NYR15200.1"/>
    <property type="molecule type" value="Genomic_DNA"/>
</dbReference>
<organism evidence="1 2">
    <name type="scientific">Pyrobaculum arsenaticum</name>
    <dbReference type="NCBI Taxonomy" id="121277"/>
    <lineage>
        <taxon>Archaea</taxon>
        <taxon>Thermoproteota</taxon>
        <taxon>Thermoprotei</taxon>
        <taxon>Thermoproteales</taxon>
        <taxon>Thermoproteaceae</taxon>
        <taxon>Pyrobaculum</taxon>
    </lineage>
</organism>
<keyword evidence="2" id="KW-1185">Reference proteome</keyword>
<dbReference type="AlphaFoldDB" id="A0A7L4PAN1"/>
<protein>
    <submittedName>
        <fullName evidence="1">Uncharacterized protein</fullName>
    </submittedName>
</protein>
<evidence type="ECO:0000313" key="2">
    <source>
        <dbReference type="Proteomes" id="UP000554766"/>
    </source>
</evidence>
<gene>
    <name evidence="1" type="ORF">HC235_04380</name>
</gene>
<comment type="caution">
    <text evidence="1">The sequence shown here is derived from an EMBL/GenBank/DDBJ whole genome shotgun (WGS) entry which is preliminary data.</text>
</comment>
<sequence>MYTCFKASYAPIIYLSYRAPIKAPDPTLPMARRHCPNCRKVVDEEVIREGATVIKRCPHCGHVFAKYEVKTAR</sequence>
<accession>A0A7L4PAN1</accession>
<dbReference type="Proteomes" id="UP000554766">
    <property type="component" value="Unassembled WGS sequence"/>
</dbReference>
<reference evidence="1 2" key="1">
    <citation type="journal article" date="2020" name="Nat. Commun.">
        <title>The structures of two archaeal type IV pili illuminate evolutionary relationships.</title>
        <authorList>
            <person name="Wang F."/>
            <person name="Baquero D.P."/>
            <person name="Su Z."/>
            <person name="Beltran L.C."/>
            <person name="Prangishvili D."/>
            <person name="Krupovic M."/>
            <person name="Egelman E.H."/>
        </authorList>
    </citation>
    <scope>NUCLEOTIDE SEQUENCE [LARGE SCALE GENOMIC DNA]</scope>
    <source>
        <strain evidence="1 2">2GA</strain>
    </source>
</reference>
<dbReference type="SUPFAM" id="SSF57783">
    <property type="entry name" value="Zinc beta-ribbon"/>
    <property type="match status" value="1"/>
</dbReference>